<dbReference type="Proteomes" id="UP000189733">
    <property type="component" value="Unassembled WGS sequence"/>
</dbReference>
<dbReference type="STRING" id="1121442.SAMN02745702_00404"/>
<dbReference type="OrthoDB" id="9807498at2"/>
<organism evidence="4 5">
    <name type="scientific">Desulfobaculum bizertense DSM 18034</name>
    <dbReference type="NCBI Taxonomy" id="1121442"/>
    <lineage>
        <taxon>Bacteria</taxon>
        <taxon>Pseudomonadati</taxon>
        <taxon>Thermodesulfobacteriota</taxon>
        <taxon>Desulfovibrionia</taxon>
        <taxon>Desulfovibrionales</taxon>
        <taxon>Desulfovibrionaceae</taxon>
        <taxon>Desulfobaculum</taxon>
    </lineage>
</organism>
<dbReference type="PROSITE" id="PS01276">
    <property type="entry name" value="PEPTIDASE_U32"/>
    <property type="match status" value="1"/>
</dbReference>
<comment type="similarity">
    <text evidence="3">Belongs to the peptidase U32 family.</text>
</comment>
<dbReference type="InterPro" id="IPR051454">
    <property type="entry name" value="RNA/ubiquinone_mod_enzymes"/>
</dbReference>
<keyword evidence="5" id="KW-1185">Reference proteome</keyword>
<dbReference type="GO" id="GO:0006508">
    <property type="term" value="P:proteolysis"/>
    <property type="evidence" value="ECO:0007669"/>
    <property type="project" value="UniProtKB-KW"/>
</dbReference>
<keyword evidence="2" id="KW-0378">Hydrolase</keyword>
<dbReference type="RefSeq" id="WP_078683713.1">
    <property type="nucleotide sequence ID" value="NZ_FUYA01000001.1"/>
</dbReference>
<name>A0A1T4VIP0_9BACT</name>
<evidence type="ECO:0000256" key="3">
    <source>
        <dbReference type="ARBA" id="ARBA00038374"/>
    </source>
</evidence>
<accession>A0A1T4VIP0</accession>
<dbReference type="Pfam" id="PF01136">
    <property type="entry name" value="Peptidase_U32"/>
    <property type="match status" value="1"/>
</dbReference>
<dbReference type="GO" id="GO:0008233">
    <property type="term" value="F:peptidase activity"/>
    <property type="evidence" value="ECO:0007669"/>
    <property type="project" value="UniProtKB-KW"/>
</dbReference>
<dbReference type="PANTHER" id="PTHR30217:SF6">
    <property type="entry name" value="TRNA HYDROXYLATION PROTEIN P"/>
    <property type="match status" value="1"/>
</dbReference>
<protein>
    <submittedName>
        <fullName evidence="4">Putative protease</fullName>
    </submittedName>
</protein>
<evidence type="ECO:0000313" key="4">
    <source>
        <dbReference type="EMBL" id="SKA64783.1"/>
    </source>
</evidence>
<dbReference type="PANTHER" id="PTHR30217">
    <property type="entry name" value="PEPTIDASE U32 FAMILY"/>
    <property type="match status" value="1"/>
</dbReference>
<dbReference type="EMBL" id="FUYA01000001">
    <property type="protein sequence ID" value="SKA64783.1"/>
    <property type="molecule type" value="Genomic_DNA"/>
</dbReference>
<proteinExistence type="inferred from homology"/>
<sequence length="412" mass="45310">MTFLPELLAPVGNREKLETAIRYGADAVYLGGPIMNLRAKSAAFDWDALCDGIAYAHQHDVSAYMCLNALPREQDLKKVDEALEHISGMDDASRPDALIIADPGVLAKTRKLLPDMPIHLSTQANTANSSSAAFWQDFGVSRVNLARELDLQAIMNIRRALPDLELEVFCHGAMCMAVSGRCVMSAHMNNRSANLGLCTHPCRFDYQVKAIAIEEKTRPGTLAWEVYEEDGYSSILAAEDLCLIKFLPWFMENGVHAIKIEGRMKSGGYLAQVVDSYATGLRALKAGTFRADDHLGELLNTASRPLTSGFFLPEGKRVTYPAAEVQHPIVGRILAQTGDESWQVAVRTRFDCSKPLCILVPGLERPVMASTEYSFENPQGERRDTVHSGTTLTLRASHPALSEGLFLREAAE</sequence>
<evidence type="ECO:0000256" key="1">
    <source>
        <dbReference type="ARBA" id="ARBA00022670"/>
    </source>
</evidence>
<keyword evidence="1 4" id="KW-0645">Protease</keyword>
<evidence type="ECO:0000256" key="2">
    <source>
        <dbReference type="ARBA" id="ARBA00022801"/>
    </source>
</evidence>
<gene>
    <name evidence="4" type="ORF">SAMN02745702_00404</name>
</gene>
<evidence type="ECO:0000313" key="5">
    <source>
        <dbReference type="Proteomes" id="UP000189733"/>
    </source>
</evidence>
<dbReference type="AlphaFoldDB" id="A0A1T4VIP0"/>
<dbReference type="InterPro" id="IPR001539">
    <property type="entry name" value="Peptidase_U32"/>
</dbReference>
<reference evidence="4 5" key="1">
    <citation type="submission" date="2017-02" db="EMBL/GenBank/DDBJ databases">
        <authorList>
            <person name="Peterson S.W."/>
        </authorList>
    </citation>
    <scope>NUCLEOTIDE SEQUENCE [LARGE SCALE GENOMIC DNA]</scope>
    <source>
        <strain evidence="4 5">DSM 18034</strain>
    </source>
</reference>